<feature type="transmembrane region" description="Helical" evidence="1">
    <location>
        <begin position="241"/>
        <end position="263"/>
    </location>
</feature>
<evidence type="ECO:0000256" key="1">
    <source>
        <dbReference type="SAM" id="Phobius"/>
    </source>
</evidence>
<keyword evidence="3" id="KW-1185">Reference proteome</keyword>
<feature type="transmembrane region" description="Helical" evidence="1">
    <location>
        <begin position="456"/>
        <end position="477"/>
    </location>
</feature>
<feature type="transmembrane region" description="Helical" evidence="1">
    <location>
        <begin position="69"/>
        <end position="90"/>
    </location>
</feature>
<evidence type="ECO:0000313" key="3">
    <source>
        <dbReference type="Proteomes" id="UP000077926"/>
    </source>
</evidence>
<feature type="transmembrane region" description="Helical" evidence="1">
    <location>
        <begin position="303"/>
        <end position="321"/>
    </location>
</feature>
<organism evidence="2 3">
    <name type="scientific">Peribacillus muralis</name>
    <dbReference type="NCBI Taxonomy" id="264697"/>
    <lineage>
        <taxon>Bacteria</taxon>
        <taxon>Bacillati</taxon>
        <taxon>Bacillota</taxon>
        <taxon>Bacilli</taxon>
        <taxon>Bacillales</taxon>
        <taxon>Bacillaceae</taxon>
        <taxon>Peribacillus</taxon>
    </lineage>
</organism>
<keyword evidence="2" id="KW-0614">Plasmid</keyword>
<accession>A0A1B3XW03</accession>
<protein>
    <submittedName>
        <fullName evidence="2">Uncharacterized protein</fullName>
    </submittedName>
</protein>
<dbReference type="OrthoDB" id="2935976at2"/>
<keyword evidence="1" id="KW-0812">Transmembrane</keyword>
<feature type="transmembrane region" description="Helical" evidence="1">
    <location>
        <begin position="327"/>
        <end position="346"/>
    </location>
</feature>
<dbReference type="RefSeq" id="WP_064465351.1">
    <property type="nucleotide sequence ID" value="NZ_CP017081.1"/>
</dbReference>
<feature type="transmembrane region" description="Helical" evidence="1">
    <location>
        <begin position="29"/>
        <end position="49"/>
    </location>
</feature>
<feature type="transmembrane region" description="Helical" evidence="1">
    <location>
        <begin position="188"/>
        <end position="206"/>
    </location>
</feature>
<feature type="transmembrane region" description="Helical" evidence="1">
    <location>
        <begin position="111"/>
        <end position="135"/>
    </location>
</feature>
<keyword evidence="1" id="KW-0472">Membrane</keyword>
<feature type="transmembrane region" description="Helical" evidence="1">
    <location>
        <begin position="367"/>
        <end position="391"/>
    </location>
</feature>
<name>A0A1B3XW03_9BACI</name>
<feature type="transmembrane region" description="Helical" evidence="1">
    <location>
        <begin position="397"/>
        <end position="418"/>
    </location>
</feature>
<sequence>MKNSLIISKLILQTWKKEFSKLIDNFPKLLILSLFLLTISGTGALISYQITSDLVQVFLTNSIETTLPIALTINMSLMSFVLFIIFKLLTQDDDMYSTMFAWLPVNTFEKNLGFFLPYVIVVSIIINFLLTLLFLPSLYVNNFGIGNILLTYLVVNLQVILILSLANIIYNTLFYLTNKLKIPFNKNLTIILMITMVFYYYTINFIDVEAYLTEEFKIDLFSLMTTIYAATTNSVSNVLNLLFLSLIVFGAIINLNFLSFYMVSTNIEKQYIKPIQFTKFKDNIFFNLIKKEILCQTRDVNNILNLITSLSIIFLVKIYFGNGYNEMILLGSSTIVGLVAFSSYANSKSYLPLYKIYNLSNFRVHSAKLLGLIQLAILQFVFISIITFTFVEDWLVYLYSLGMIIGSILMFFILGTLFPVSKNSVLTNVLTIVVLVIVALPLFIIVNYVSSLISPTWNILFILCIGLIMIMLSSIIFKWRLNNEYK</sequence>
<keyword evidence="1" id="KW-1133">Transmembrane helix</keyword>
<geneLocation type="plasmid" evidence="3">
    <name>pg25-68</name>
</geneLocation>
<proteinExistence type="predicted"/>
<feature type="transmembrane region" description="Helical" evidence="1">
    <location>
        <begin position="155"/>
        <end position="176"/>
    </location>
</feature>
<dbReference type="Proteomes" id="UP000077926">
    <property type="component" value="Plasmid pG25-68"/>
</dbReference>
<gene>
    <name evidence="2" type="ORF">ABE28_023965</name>
</gene>
<dbReference type="EMBL" id="CP017081">
    <property type="protein sequence ID" value="AOH57408.1"/>
    <property type="molecule type" value="Genomic_DNA"/>
</dbReference>
<dbReference type="KEGG" id="bmur:ABE28_023965"/>
<evidence type="ECO:0000313" key="2">
    <source>
        <dbReference type="EMBL" id="AOH57408.1"/>
    </source>
</evidence>
<reference evidence="2 3" key="1">
    <citation type="submission" date="2016-08" db="EMBL/GenBank/DDBJ databases">
        <title>Complete genome sequence of Bacillus muralis G25-68, a strain with toxicity to nematodes.</title>
        <authorList>
            <person name="Zheng Z."/>
        </authorList>
    </citation>
    <scope>NUCLEOTIDE SEQUENCE [LARGE SCALE GENOMIC DNA]</scope>
    <source>
        <strain evidence="2 3">G25-68</strain>
        <plasmid evidence="3">pg25-68</plasmid>
    </source>
</reference>
<dbReference type="AlphaFoldDB" id="A0A1B3XW03"/>
<feature type="transmembrane region" description="Helical" evidence="1">
    <location>
        <begin position="425"/>
        <end position="450"/>
    </location>
</feature>